<dbReference type="AlphaFoldDB" id="A0AAQ3T2U5"/>
<feature type="region of interest" description="Disordered" evidence="3">
    <location>
        <begin position="31"/>
        <end position="55"/>
    </location>
</feature>
<protein>
    <recommendedName>
        <fullName evidence="4">tRNA-splicing endonuclease subunit Sen54 N-terminal domain-containing protein</fullName>
    </recommendedName>
</protein>
<dbReference type="PANTHER" id="PTHR21027:SF1">
    <property type="entry name" value="TRNA-SPLICING ENDONUCLEASE SUBUNIT SEN54"/>
    <property type="match status" value="1"/>
</dbReference>
<reference evidence="5 6" key="1">
    <citation type="submission" date="2024-02" db="EMBL/GenBank/DDBJ databases">
        <title>High-quality chromosome-scale genome assembly of Pensacola bahiagrass (Paspalum notatum Flugge var. saurae).</title>
        <authorList>
            <person name="Vega J.M."/>
            <person name="Podio M."/>
            <person name="Orjuela J."/>
            <person name="Siena L.A."/>
            <person name="Pessino S.C."/>
            <person name="Combes M.C."/>
            <person name="Mariac C."/>
            <person name="Albertini E."/>
            <person name="Pupilli F."/>
            <person name="Ortiz J.P.A."/>
            <person name="Leblanc O."/>
        </authorList>
    </citation>
    <scope>NUCLEOTIDE SEQUENCE [LARGE SCALE GENOMIC DNA]</scope>
    <source>
        <strain evidence="5">R1</strain>
        <tissue evidence="5">Leaf</tissue>
    </source>
</reference>
<dbReference type="PANTHER" id="PTHR21027">
    <property type="entry name" value="TRNA-SPLICING ENDONUCLEASE SUBUNIT SEN54"/>
    <property type="match status" value="1"/>
</dbReference>
<evidence type="ECO:0000259" key="4">
    <source>
        <dbReference type="Pfam" id="PF12928"/>
    </source>
</evidence>
<dbReference type="InterPro" id="IPR024336">
    <property type="entry name" value="tRNA_splic_suSen54_N"/>
</dbReference>
<name>A0AAQ3T2U5_PASNO</name>
<evidence type="ECO:0000313" key="6">
    <source>
        <dbReference type="Proteomes" id="UP001341281"/>
    </source>
</evidence>
<dbReference type="Pfam" id="PF12928">
    <property type="entry name" value="tRNA_int_end_N2"/>
    <property type="match status" value="1"/>
</dbReference>
<accession>A0AAQ3T2U5</accession>
<evidence type="ECO:0000256" key="2">
    <source>
        <dbReference type="ARBA" id="ARBA00022694"/>
    </source>
</evidence>
<gene>
    <name evidence="5" type="ORF">U9M48_014820</name>
</gene>
<dbReference type="GO" id="GO:0000214">
    <property type="term" value="C:tRNA-intron endonuclease complex"/>
    <property type="evidence" value="ECO:0007669"/>
    <property type="project" value="TreeGrafter"/>
</dbReference>
<feature type="domain" description="tRNA-splicing endonuclease subunit Sen54 N-terminal" evidence="4">
    <location>
        <begin position="72"/>
        <end position="133"/>
    </location>
</feature>
<dbReference type="GO" id="GO:0000379">
    <property type="term" value="P:tRNA-type intron splice site recognition and cleavage"/>
    <property type="evidence" value="ECO:0007669"/>
    <property type="project" value="TreeGrafter"/>
</dbReference>
<keyword evidence="6" id="KW-1185">Reference proteome</keyword>
<dbReference type="InterPro" id="IPR024337">
    <property type="entry name" value="tRNA_splic_suSen54"/>
</dbReference>
<evidence type="ECO:0000256" key="1">
    <source>
        <dbReference type="ARBA" id="ARBA00005736"/>
    </source>
</evidence>
<keyword evidence="2" id="KW-0819">tRNA processing</keyword>
<organism evidence="5 6">
    <name type="scientific">Paspalum notatum var. saurae</name>
    <dbReference type="NCBI Taxonomy" id="547442"/>
    <lineage>
        <taxon>Eukaryota</taxon>
        <taxon>Viridiplantae</taxon>
        <taxon>Streptophyta</taxon>
        <taxon>Embryophyta</taxon>
        <taxon>Tracheophyta</taxon>
        <taxon>Spermatophyta</taxon>
        <taxon>Magnoliopsida</taxon>
        <taxon>Liliopsida</taxon>
        <taxon>Poales</taxon>
        <taxon>Poaceae</taxon>
        <taxon>PACMAD clade</taxon>
        <taxon>Panicoideae</taxon>
        <taxon>Andropogonodae</taxon>
        <taxon>Paspaleae</taxon>
        <taxon>Paspalinae</taxon>
        <taxon>Paspalum</taxon>
    </lineage>
</organism>
<dbReference type="Proteomes" id="UP001341281">
    <property type="component" value="Chromosome 03"/>
</dbReference>
<proteinExistence type="inferred from homology"/>
<comment type="similarity">
    <text evidence="1">Belongs to the SEN54 family.</text>
</comment>
<sequence>MEMVNGRSLICEIVMALIKLTQKINMAAAQASARDRRRRSRAPPGGAPVAAGNDDGEEQHLNPFLDAVPFVSSSRVQFRNVASCARWVEEAGTAEVVESRGKMWLTTGVTRAGKLYYNIEEIGFLAERGALILLNDKDETIGMGCIYKKLAGENYGCSWDAFQAYKHLKSLGYIIGRFGVPWTMRHSGNCGAINSQLSTVGTYQNLNRVDGTSNDITKLLKEMQIDGISPSFEVYLPNSKFKKSCPGTPCFLLCLLRNKPPSRVVLERLENSFRGIPLKYCHVDNGRVTFLSFDEVILPSLP</sequence>
<feature type="compositionally biased region" description="Low complexity" evidence="3">
    <location>
        <begin position="42"/>
        <end position="52"/>
    </location>
</feature>
<evidence type="ECO:0000313" key="5">
    <source>
        <dbReference type="EMBL" id="WVZ65461.1"/>
    </source>
</evidence>
<evidence type="ECO:0000256" key="3">
    <source>
        <dbReference type="SAM" id="MobiDB-lite"/>
    </source>
</evidence>
<dbReference type="EMBL" id="CP144747">
    <property type="protein sequence ID" value="WVZ65461.1"/>
    <property type="molecule type" value="Genomic_DNA"/>
</dbReference>